<comment type="caution">
    <text evidence="1">The sequence shown here is derived from an EMBL/GenBank/DDBJ whole genome shotgun (WGS) entry which is preliminary data.</text>
</comment>
<proteinExistence type="predicted"/>
<name>A0ABP6LGW7_9ACTN</name>
<evidence type="ECO:0000313" key="1">
    <source>
        <dbReference type="EMBL" id="GAA3040327.1"/>
    </source>
</evidence>
<protein>
    <recommendedName>
        <fullName evidence="3">Secreted protein</fullName>
    </recommendedName>
</protein>
<gene>
    <name evidence="1" type="ORF">GCM10010448_23590</name>
</gene>
<keyword evidence="2" id="KW-1185">Reference proteome</keyword>
<evidence type="ECO:0000313" key="2">
    <source>
        <dbReference type="Proteomes" id="UP001501532"/>
    </source>
</evidence>
<evidence type="ECO:0008006" key="3">
    <source>
        <dbReference type="Google" id="ProtNLM"/>
    </source>
</evidence>
<organism evidence="1 2">
    <name type="scientific">Streptomyces glomeratus</name>
    <dbReference type="NCBI Taxonomy" id="284452"/>
    <lineage>
        <taxon>Bacteria</taxon>
        <taxon>Bacillati</taxon>
        <taxon>Actinomycetota</taxon>
        <taxon>Actinomycetes</taxon>
        <taxon>Kitasatosporales</taxon>
        <taxon>Streptomycetaceae</taxon>
        <taxon>Streptomyces</taxon>
    </lineage>
</organism>
<dbReference type="EMBL" id="BAAAUF010000018">
    <property type="protein sequence ID" value="GAA3040327.1"/>
    <property type="molecule type" value="Genomic_DNA"/>
</dbReference>
<reference evidence="2" key="1">
    <citation type="journal article" date="2019" name="Int. J. Syst. Evol. Microbiol.">
        <title>The Global Catalogue of Microorganisms (GCM) 10K type strain sequencing project: providing services to taxonomists for standard genome sequencing and annotation.</title>
        <authorList>
            <consortium name="The Broad Institute Genomics Platform"/>
            <consortium name="The Broad Institute Genome Sequencing Center for Infectious Disease"/>
            <person name="Wu L."/>
            <person name="Ma J."/>
        </authorList>
    </citation>
    <scope>NUCLEOTIDE SEQUENCE [LARGE SCALE GENOMIC DNA]</scope>
    <source>
        <strain evidence="2">JCM 9091</strain>
    </source>
</reference>
<sequence>MPSCTLARLCRVIACSAALPARRVARASARGVETLSGRWPAQVVTGKGSGASRVRADMRAAAPGWSDARRVVVRRTCAARETG</sequence>
<accession>A0ABP6LGW7</accession>
<dbReference type="Proteomes" id="UP001501532">
    <property type="component" value="Unassembled WGS sequence"/>
</dbReference>